<dbReference type="Pfam" id="PF00648">
    <property type="entry name" value="Peptidase_C2"/>
    <property type="match status" value="1"/>
</dbReference>
<dbReference type="InterPro" id="IPR022683">
    <property type="entry name" value="Calpain_III"/>
</dbReference>
<dbReference type="Gene3D" id="3.90.70.10">
    <property type="entry name" value="Cysteine proteinases"/>
    <property type="match status" value="1"/>
</dbReference>
<feature type="active site" evidence="8 9">
    <location>
        <position position="106"/>
    </location>
</feature>
<evidence type="ECO:0000256" key="1">
    <source>
        <dbReference type="ARBA" id="ARBA00007623"/>
    </source>
</evidence>
<proteinExistence type="inferred from homology"/>
<evidence type="ECO:0000259" key="10">
    <source>
        <dbReference type="PROSITE" id="PS50203"/>
    </source>
</evidence>
<keyword evidence="4" id="KW-0677">Repeat</keyword>
<dbReference type="PANTHER" id="PTHR10183">
    <property type="entry name" value="CALPAIN"/>
    <property type="match status" value="1"/>
</dbReference>
<dbReference type="GO" id="GO:0046872">
    <property type="term" value="F:metal ion binding"/>
    <property type="evidence" value="ECO:0007669"/>
    <property type="project" value="UniProtKB-KW"/>
</dbReference>
<keyword evidence="7" id="KW-0106">Calcium</keyword>
<dbReference type="SMART" id="SM00720">
    <property type="entry name" value="calpain_III"/>
    <property type="match status" value="1"/>
</dbReference>
<keyword evidence="5 9" id="KW-0378">Hydrolase</keyword>
<comment type="similarity">
    <text evidence="1">Belongs to the peptidase C2 family.</text>
</comment>
<evidence type="ECO:0000256" key="2">
    <source>
        <dbReference type="ARBA" id="ARBA00022670"/>
    </source>
</evidence>
<evidence type="ECO:0000256" key="9">
    <source>
        <dbReference type="PROSITE-ProRule" id="PRU00239"/>
    </source>
</evidence>
<evidence type="ECO:0000256" key="4">
    <source>
        <dbReference type="ARBA" id="ARBA00022737"/>
    </source>
</evidence>
<dbReference type="InterPro" id="IPR011992">
    <property type="entry name" value="EF-hand-dom_pair"/>
</dbReference>
<name>A0A6P8GPB1_CLUHA</name>
<feature type="active site" evidence="8 9">
    <location>
        <position position="286"/>
    </location>
</feature>
<dbReference type="CDD" id="cd00214">
    <property type="entry name" value="Calpain_III"/>
    <property type="match status" value="1"/>
</dbReference>
<dbReference type="FunFam" id="2.60.120.380:FF:000001">
    <property type="entry name" value="Calpain-1 catalytic subunit"/>
    <property type="match status" value="1"/>
</dbReference>
<dbReference type="RefSeq" id="XP_031436655.1">
    <property type="nucleotide sequence ID" value="XM_031580795.2"/>
</dbReference>
<feature type="domain" description="Calpain catalytic" evidence="10">
    <location>
        <begin position="47"/>
        <end position="344"/>
    </location>
</feature>
<dbReference type="FunFam" id="3.90.70.10:FF:000054">
    <property type="entry name" value="Calpain 14"/>
    <property type="match status" value="1"/>
</dbReference>
<dbReference type="InterPro" id="IPR036213">
    <property type="entry name" value="Calpain_III_sf"/>
</dbReference>
<feature type="active site" evidence="8 9">
    <location>
        <position position="262"/>
    </location>
</feature>
<keyword evidence="11" id="KW-1185">Reference proteome</keyword>
<dbReference type="AlphaFoldDB" id="A0A6P8GPB1"/>
<protein>
    <submittedName>
        <fullName evidence="12">Calpain-1 catalytic subunit-like isoform X1</fullName>
    </submittedName>
</protein>
<evidence type="ECO:0000256" key="7">
    <source>
        <dbReference type="ARBA" id="ARBA00022837"/>
    </source>
</evidence>
<keyword evidence="2 9" id="KW-0645">Protease</keyword>
<dbReference type="SUPFAM" id="SSF54001">
    <property type="entry name" value="Cysteine proteinases"/>
    <property type="match status" value="1"/>
</dbReference>
<dbReference type="InterPro" id="IPR033883">
    <property type="entry name" value="C2_III"/>
</dbReference>
<dbReference type="OrthoDB" id="424753at2759"/>
<dbReference type="PANTHER" id="PTHR10183:SF302">
    <property type="entry name" value="CALPAIN-14"/>
    <property type="match status" value="1"/>
</dbReference>
<evidence type="ECO:0000256" key="3">
    <source>
        <dbReference type="ARBA" id="ARBA00022723"/>
    </source>
</evidence>
<dbReference type="PROSITE" id="PS00018">
    <property type="entry name" value="EF_HAND_1"/>
    <property type="match status" value="1"/>
</dbReference>
<dbReference type="KEGG" id="char:105909413"/>
<dbReference type="SUPFAM" id="SSF47473">
    <property type="entry name" value="EF-hand"/>
    <property type="match status" value="1"/>
</dbReference>
<dbReference type="SUPFAM" id="SSF49758">
    <property type="entry name" value="Calpain large subunit, middle domain (domain III)"/>
    <property type="match status" value="1"/>
</dbReference>
<dbReference type="InterPro" id="IPR022682">
    <property type="entry name" value="Calpain_domain_III"/>
</dbReference>
<dbReference type="InterPro" id="IPR038765">
    <property type="entry name" value="Papain-like_cys_pep_sf"/>
</dbReference>
<dbReference type="SMART" id="SM00230">
    <property type="entry name" value="CysPc"/>
    <property type="match status" value="1"/>
</dbReference>
<dbReference type="GeneID" id="105909413"/>
<sequence length="713" mass="81276">MPPPGVCLSIRNERNRRSGRGSATNPDKFLDQDFDQLHQGYYLKNDLFIDRMFPPEWRSIGDGLLHPNDLARIVWRRPGTMVKDPYFILDGVSRFDVRQGGIIGNCWFLASIGALTFQEDIKKQIIPEGQSFKKDYAGIFHFRFWRFGKWVDVVIDDTLPTIDGRLIFVYSKTPNEFWAALMEKAYAKVCGSYADMNAGSVSEALMDLSGGIHMTFKLDEAPPDLWDIMDRAAKSASLMACGTPPGLSPANTVLPNGIVHGHAYTITGLMQVMSNSHLVRLVRLLNPWGHGEWKEDWSDKSSKWKTVSLEDRTTCLTIADDGEFWMSMEDFCKNYSDMDICSLSHDFLDGSTDCHWPYQFHKGRWVTGATAGGCSNYKESFWTNPQYHIQVETIKGECAKDKGLKNLLVSLMQKSDKRNRRLASNFHIGFSVFSVPPEYKGREGKFPAEFFMRNPVASTKKYLNAREVMEFFRLVPGEYIIVPSTFKPNETASFILAIHSKTDSHLLDENSIDSLKITEPIPTENMNDNDSRVTIFQKYTDQYEEVDAEQLQRLLNENLLQGKSPGFGLDTCRSMVTLMDLSVTGHLNHNEFLRLWDRVVRYREIFYRTDTSRTGDLSLSELRNAVIAAGIQMSDDLLNLMALRYGGSTGSLTLESFVSLILRLECMSKIFRNLSDGKGIYLQEKEVTNVVKQMLLSLYLLFIARNIYQNNEQ</sequence>
<dbReference type="InterPro" id="IPR022684">
    <property type="entry name" value="Calpain_cysteine_protease"/>
</dbReference>
<dbReference type="Proteomes" id="UP000515152">
    <property type="component" value="Chromosome 14"/>
</dbReference>
<evidence type="ECO:0000313" key="12">
    <source>
        <dbReference type="RefSeq" id="XP_031436655.1"/>
    </source>
</evidence>
<accession>A0A6P8GPB1</accession>
<dbReference type="CDD" id="cd00044">
    <property type="entry name" value="CysPc"/>
    <property type="match status" value="1"/>
</dbReference>
<evidence type="ECO:0000313" key="11">
    <source>
        <dbReference type="Proteomes" id="UP000515152"/>
    </source>
</evidence>
<dbReference type="Pfam" id="PF21875">
    <property type="entry name" value="CAPN13-like_C_EFh"/>
    <property type="match status" value="1"/>
</dbReference>
<dbReference type="PRINTS" id="PR00704">
    <property type="entry name" value="CALPAIN"/>
</dbReference>
<dbReference type="Pfam" id="PF01067">
    <property type="entry name" value="Calpain_III"/>
    <property type="match status" value="1"/>
</dbReference>
<dbReference type="InterPro" id="IPR018247">
    <property type="entry name" value="EF_Hand_1_Ca_BS"/>
</dbReference>
<evidence type="ECO:0000256" key="5">
    <source>
        <dbReference type="ARBA" id="ARBA00022801"/>
    </source>
</evidence>
<keyword evidence="6 9" id="KW-0788">Thiol protease</keyword>
<dbReference type="CDD" id="cd16195">
    <property type="entry name" value="EFh_PEF_CAPN13_14"/>
    <property type="match status" value="1"/>
</dbReference>
<evidence type="ECO:0000256" key="6">
    <source>
        <dbReference type="ARBA" id="ARBA00022807"/>
    </source>
</evidence>
<keyword evidence="3" id="KW-0479">Metal-binding</keyword>
<dbReference type="PROSITE" id="PS50203">
    <property type="entry name" value="CALPAIN_CAT"/>
    <property type="match status" value="1"/>
</dbReference>
<dbReference type="GO" id="GO:0004198">
    <property type="term" value="F:calcium-dependent cysteine-type endopeptidase activity"/>
    <property type="evidence" value="ECO:0007669"/>
    <property type="project" value="InterPro"/>
</dbReference>
<reference evidence="12" key="1">
    <citation type="submission" date="2025-08" db="UniProtKB">
        <authorList>
            <consortium name="RefSeq"/>
        </authorList>
    </citation>
    <scope>IDENTIFICATION</scope>
</reference>
<dbReference type="GO" id="GO:0006508">
    <property type="term" value="P:proteolysis"/>
    <property type="evidence" value="ECO:0007669"/>
    <property type="project" value="UniProtKB-KW"/>
</dbReference>
<dbReference type="GO" id="GO:0005737">
    <property type="term" value="C:cytoplasm"/>
    <property type="evidence" value="ECO:0007669"/>
    <property type="project" value="TreeGrafter"/>
</dbReference>
<dbReference type="Gene3D" id="1.10.238.10">
    <property type="entry name" value="EF-hand"/>
    <property type="match status" value="1"/>
</dbReference>
<organism evidence="11 12">
    <name type="scientific">Clupea harengus</name>
    <name type="common">Atlantic herring</name>
    <dbReference type="NCBI Taxonomy" id="7950"/>
    <lineage>
        <taxon>Eukaryota</taxon>
        <taxon>Metazoa</taxon>
        <taxon>Chordata</taxon>
        <taxon>Craniata</taxon>
        <taxon>Vertebrata</taxon>
        <taxon>Euteleostomi</taxon>
        <taxon>Actinopterygii</taxon>
        <taxon>Neopterygii</taxon>
        <taxon>Teleostei</taxon>
        <taxon>Clupei</taxon>
        <taxon>Clupeiformes</taxon>
        <taxon>Clupeoidei</taxon>
        <taxon>Clupeidae</taxon>
        <taxon>Clupea</taxon>
    </lineage>
</organism>
<dbReference type="InterPro" id="IPR054069">
    <property type="entry name" value="CAPN3/13-like_C_EFh"/>
</dbReference>
<evidence type="ECO:0000256" key="8">
    <source>
        <dbReference type="PIRSR" id="PIRSR622684-1"/>
    </source>
</evidence>
<gene>
    <name evidence="12" type="primary">LOC105909413</name>
</gene>
<dbReference type="FunFam" id="1.10.238.10:FF:000175">
    <property type="entry name" value="Calpain 14"/>
    <property type="match status" value="1"/>
</dbReference>
<dbReference type="Gene3D" id="2.60.120.380">
    <property type="match status" value="1"/>
</dbReference>
<dbReference type="InterPro" id="IPR001300">
    <property type="entry name" value="Peptidase_C2_calpain_cat"/>
</dbReference>